<dbReference type="PROSITE" id="PS50975">
    <property type="entry name" value="ATP_GRASP"/>
    <property type="match status" value="1"/>
</dbReference>
<evidence type="ECO:0000256" key="5">
    <source>
        <dbReference type="ARBA" id="ARBA00023267"/>
    </source>
</evidence>
<dbReference type="GO" id="GO:0004485">
    <property type="term" value="F:methylcrotonoyl-CoA carboxylase activity"/>
    <property type="evidence" value="ECO:0007669"/>
    <property type="project" value="TreeGrafter"/>
</dbReference>
<dbReference type="PANTHER" id="PTHR18866">
    <property type="entry name" value="CARBOXYLASE:PYRUVATE/ACETYL-COA/PROPIONYL-COA CARBOXYLASE"/>
    <property type="match status" value="1"/>
</dbReference>
<dbReference type="InterPro" id="IPR016185">
    <property type="entry name" value="PreATP-grasp_dom_sf"/>
</dbReference>
<feature type="region of interest" description="Disordered" evidence="7">
    <location>
        <begin position="19"/>
        <end position="39"/>
    </location>
</feature>
<dbReference type="PROSITE" id="PS50979">
    <property type="entry name" value="BC"/>
    <property type="match status" value="1"/>
</dbReference>
<dbReference type="GO" id="GO:0005739">
    <property type="term" value="C:mitochondrion"/>
    <property type="evidence" value="ECO:0007669"/>
    <property type="project" value="TreeGrafter"/>
</dbReference>
<dbReference type="Gene3D" id="3.30.470.20">
    <property type="entry name" value="ATP-grasp fold, B domain"/>
    <property type="match status" value="1"/>
</dbReference>
<protein>
    <submittedName>
        <fullName evidence="10">Uncharacterized protein</fullName>
    </submittedName>
</protein>
<dbReference type="FunFam" id="3.30.470.20:FF:000028">
    <property type="entry name" value="Methylcrotonoyl-CoA carboxylase subunit alpha, mitochondrial"/>
    <property type="match status" value="1"/>
</dbReference>
<dbReference type="PANTHER" id="PTHR18866:SF33">
    <property type="entry name" value="METHYLCROTONOYL-COA CARBOXYLASE SUBUNIT ALPHA, MITOCHONDRIAL-RELATED"/>
    <property type="match status" value="1"/>
</dbReference>
<dbReference type="STRING" id="660122.C7YMM7"/>
<evidence type="ECO:0000259" key="8">
    <source>
        <dbReference type="PROSITE" id="PS50975"/>
    </source>
</evidence>
<gene>
    <name evidence="10" type="ORF">NECHADRAFT_92030</name>
</gene>
<dbReference type="OMA" id="FINKPKH"/>
<dbReference type="Pfam" id="PF00289">
    <property type="entry name" value="Biotin_carb_N"/>
    <property type="match status" value="1"/>
</dbReference>
<dbReference type="InterPro" id="IPR005482">
    <property type="entry name" value="Biotin_COase_C"/>
</dbReference>
<dbReference type="OrthoDB" id="196847at2759"/>
<dbReference type="EMBL" id="GG698897">
    <property type="protein sequence ID" value="EEU47474.1"/>
    <property type="molecule type" value="Genomic_DNA"/>
</dbReference>
<organism evidence="10 11">
    <name type="scientific">Fusarium vanettenii (strain ATCC MYA-4622 / CBS 123669 / FGSC 9596 / NRRL 45880 / 77-13-4)</name>
    <name type="common">Fusarium solani subsp. pisi</name>
    <dbReference type="NCBI Taxonomy" id="660122"/>
    <lineage>
        <taxon>Eukaryota</taxon>
        <taxon>Fungi</taxon>
        <taxon>Dikarya</taxon>
        <taxon>Ascomycota</taxon>
        <taxon>Pezizomycotina</taxon>
        <taxon>Sordariomycetes</taxon>
        <taxon>Hypocreomycetidae</taxon>
        <taxon>Hypocreales</taxon>
        <taxon>Nectriaceae</taxon>
        <taxon>Fusarium</taxon>
        <taxon>Fusarium solani species complex</taxon>
        <taxon>Fusarium vanettenii</taxon>
    </lineage>
</organism>
<dbReference type="InterPro" id="IPR050856">
    <property type="entry name" value="Biotin_carboxylase_complex"/>
</dbReference>
<evidence type="ECO:0000256" key="2">
    <source>
        <dbReference type="ARBA" id="ARBA00022598"/>
    </source>
</evidence>
<dbReference type="FunFam" id="3.30.1490.20:FF:000003">
    <property type="entry name" value="acetyl-CoA carboxylase isoform X1"/>
    <property type="match status" value="1"/>
</dbReference>
<dbReference type="VEuPathDB" id="FungiDB:NECHADRAFT_92030"/>
<dbReference type="GO" id="GO:0046872">
    <property type="term" value="F:metal ion binding"/>
    <property type="evidence" value="ECO:0007669"/>
    <property type="project" value="InterPro"/>
</dbReference>
<evidence type="ECO:0000256" key="6">
    <source>
        <dbReference type="PROSITE-ProRule" id="PRU00409"/>
    </source>
</evidence>
<feature type="domain" description="Biotin carboxylation" evidence="9">
    <location>
        <begin position="43"/>
        <end position="495"/>
    </location>
</feature>
<dbReference type="PROSITE" id="PS00867">
    <property type="entry name" value="CPSASE_2"/>
    <property type="match status" value="1"/>
</dbReference>
<dbReference type="Proteomes" id="UP000005206">
    <property type="component" value="Chromosome 3"/>
</dbReference>
<dbReference type="Gene3D" id="2.40.50.100">
    <property type="match status" value="1"/>
</dbReference>
<dbReference type="AlphaFoldDB" id="C7YMM7"/>
<keyword evidence="4 6" id="KW-0067">ATP-binding</keyword>
<evidence type="ECO:0000256" key="4">
    <source>
        <dbReference type="ARBA" id="ARBA00022840"/>
    </source>
</evidence>
<dbReference type="KEGG" id="nhe:NECHADRAFT_92030"/>
<proteinExistence type="predicted"/>
<reference evidence="10 11" key="1">
    <citation type="journal article" date="2009" name="PLoS Genet.">
        <title>The genome of Nectria haematococca: contribution of supernumerary chromosomes to gene expansion.</title>
        <authorList>
            <person name="Coleman J.J."/>
            <person name="Rounsley S.D."/>
            <person name="Rodriguez-Carres M."/>
            <person name="Kuo A."/>
            <person name="Wasmann C.C."/>
            <person name="Grimwood J."/>
            <person name="Schmutz J."/>
            <person name="Taga M."/>
            <person name="White G.J."/>
            <person name="Zhou S."/>
            <person name="Schwartz D.C."/>
            <person name="Freitag M."/>
            <person name="Ma L.J."/>
            <person name="Danchin E.G."/>
            <person name="Henrissat B."/>
            <person name="Coutinho P.M."/>
            <person name="Nelson D.R."/>
            <person name="Straney D."/>
            <person name="Napoli C.A."/>
            <person name="Barker B.M."/>
            <person name="Gribskov M."/>
            <person name="Rep M."/>
            <person name="Kroken S."/>
            <person name="Molnar I."/>
            <person name="Rensing C."/>
            <person name="Kennell J.C."/>
            <person name="Zamora J."/>
            <person name="Farman M.L."/>
            <person name="Selker E.U."/>
            <person name="Salamov A."/>
            <person name="Shapiro H."/>
            <person name="Pangilinan J."/>
            <person name="Lindquist E."/>
            <person name="Lamers C."/>
            <person name="Grigoriev I.V."/>
            <person name="Geiser D.M."/>
            <person name="Covert S.F."/>
            <person name="Temporini E."/>
            <person name="Vanetten H.D."/>
        </authorList>
    </citation>
    <scope>NUCLEOTIDE SEQUENCE [LARGE SCALE GENOMIC DNA]</scope>
    <source>
        <strain evidence="11">ATCC MYA-4622 / CBS 123669 / FGSC 9596 / NRRL 45880 / 77-13-4</strain>
    </source>
</reference>
<dbReference type="eggNOG" id="KOG0238">
    <property type="taxonomic scope" value="Eukaryota"/>
</dbReference>
<dbReference type="InterPro" id="IPR011054">
    <property type="entry name" value="Rudment_hybrid_motif"/>
</dbReference>
<keyword evidence="11" id="KW-1185">Reference proteome</keyword>
<evidence type="ECO:0000256" key="1">
    <source>
        <dbReference type="ARBA" id="ARBA00001953"/>
    </source>
</evidence>
<evidence type="ECO:0000313" key="11">
    <source>
        <dbReference type="Proteomes" id="UP000005206"/>
    </source>
</evidence>
<keyword evidence="3 6" id="KW-0547">Nucleotide-binding</keyword>
<keyword evidence="2" id="KW-0436">Ligase</keyword>
<feature type="domain" description="ATP-grasp" evidence="8">
    <location>
        <begin position="159"/>
        <end position="359"/>
    </location>
</feature>
<sequence length="708" mass="77699">MRSLRANRRLPLKPLPRLLSTTASPSAASASTASSSSTPKYTPINSVLIANRGEIAIRINRTAERLGIRATTVYTDVDAGSWHASSGFQSLGLGPANAYLDGEKIIALAKQNGIQALHPGYGFLSENSKFAERCEEEGIVFVGPPATAMADMGHKARSKEIMTAANVPCVPGYHGTEQGEQELLEHAKKITFPVLLKSVRGGGGKGMRIVLTEDEFLTQLKSARAEAKASFGEGGEVMLVEKYIVRPRHVEVQVFADKWGNTVALGERDCSVQRRHQKILEESPAPDLDTATQHDLWDKARKAASAVGYVGAGTVEFILDKDTNKFYFMEMNTRLQVEHPVTEMVTGLDLVEWQFRVAAGEKLPLTQAEVEEQMNQRGAAIEARIYAENPEKGFIPDSGKLVRAYLPTELQNEDVRLDWGFRSGSTISEAYDGMIAKLIVRGDTRERAIAKMESVLRAYEIVGVATNIEFLKRLCQTDAFVAGDVETGFIDKWRDELFKPRYIKNEVFAQAALGMVNFELRNAVPHGQTLGFGEANTIGERKLAFKILDGYSQEEGEVVDASVTQTGHNLFNVVVSRKGEETPQVFTNIACQPEPEGEVMKLESYFPLERIQSSVVPQHTDNDTKVTIFQHGVKTDLVLLPPQWYEKALGLKEATASVAAPMPCKILKNEVVEGQTVQKGAPLVVTDICKAGTVLVLFEEGEAKEGEA</sequence>
<dbReference type="InterPro" id="IPR011764">
    <property type="entry name" value="Biotin_carboxylation_dom"/>
</dbReference>
<name>C7YMM7_FUSV7</name>
<dbReference type="InterPro" id="IPR005479">
    <property type="entry name" value="CPAse_ATP-bd"/>
</dbReference>
<dbReference type="Pfam" id="PF02785">
    <property type="entry name" value="Biotin_carb_C"/>
    <property type="match status" value="1"/>
</dbReference>
<dbReference type="GeneID" id="9671222"/>
<evidence type="ECO:0000256" key="3">
    <source>
        <dbReference type="ARBA" id="ARBA00022741"/>
    </source>
</evidence>
<dbReference type="SUPFAM" id="SSF52440">
    <property type="entry name" value="PreATP-grasp domain"/>
    <property type="match status" value="1"/>
</dbReference>
<dbReference type="SMART" id="SM00878">
    <property type="entry name" value="Biotin_carb_C"/>
    <property type="match status" value="1"/>
</dbReference>
<comment type="cofactor">
    <cofactor evidence="1">
        <name>biotin</name>
        <dbReference type="ChEBI" id="CHEBI:57586"/>
    </cofactor>
</comment>
<dbReference type="SUPFAM" id="SSF51246">
    <property type="entry name" value="Rudiment single hybrid motif"/>
    <property type="match status" value="1"/>
</dbReference>
<dbReference type="HOGENOM" id="CLU_000395_3_3_1"/>
<evidence type="ECO:0000313" key="10">
    <source>
        <dbReference type="EMBL" id="EEU47474.1"/>
    </source>
</evidence>
<dbReference type="InterPro" id="IPR011761">
    <property type="entry name" value="ATP-grasp"/>
</dbReference>
<dbReference type="InterPro" id="IPR005481">
    <property type="entry name" value="BC-like_N"/>
</dbReference>
<keyword evidence="5" id="KW-0092">Biotin</keyword>
<dbReference type="InParanoid" id="C7YMM7"/>
<dbReference type="Pfam" id="PF02786">
    <property type="entry name" value="CPSase_L_D2"/>
    <property type="match status" value="1"/>
</dbReference>
<evidence type="ECO:0000256" key="7">
    <source>
        <dbReference type="SAM" id="MobiDB-lite"/>
    </source>
</evidence>
<dbReference type="RefSeq" id="XP_003053187.1">
    <property type="nucleotide sequence ID" value="XM_003053141.1"/>
</dbReference>
<evidence type="ECO:0000259" key="9">
    <source>
        <dbReference type="PROSITE" id="PS50979"/>
    </source>
</evidence>
<dbReference type="SUPFAM" id="SSF56059">
    <property type="entry name" value="Glutathione synthetase ATP-binding domain-like"/>
    <property type="match status" value="1"/>
</dbReference>
<accession>C7YMM7</accession>
<dbReference type="GO" id="GO:0005524">
    <property type="term" value="F:ATP binding"/>
    <property type="evidence" value="ECO:0007669"/>
    <property type="project" value="UniProtKB-UniRule"/>
</dbReference>